<keyword evidence="2" id="KW-0472">Membrane</keyword>
<dbReference type="Proteomes" id="UP000787625">
    <property type="component" value="Unassembled WGS sequence"/>
</dbReference>
<protein>
    <submittedName>
        <fullName evidence="3">PH domain-containing protein</fullName>
    </submittedName>
</protein>
<organism evidence="3 4">
    <name type="scientific">Candidatus Avibacteroides avistercoris</name>
    <dbReference type="NCBI Taxonomy" id="2840690"/>
    <lineage>
        <taxon>Bacteria</taxon>
        <taxon>Pseudomonadati</taxon>
        <taxon>Bacteroidota</taxon>
        <taxon>Bacteroidia</taxon>
        <taxon>Bacteroidales</taxon>
        <taxon>Bacteroidaceae</taxon>
        <taxon>Bacteroidaceae incertae sedis</taxon>
        <taxon>Candidatus Avibacteroides</taxon>
    </lineage>
</organism>
<reference evidence="3" key="2">
    <citation type="submission" date="2021-04" db="EMBL/GenBank/DDBJ databases">
        <authorList>
            <person name="Gilroy R."/>
        </authorList>
    </citation>
    <scope>NUCLEOTIDE SEQUENCE</scope>
    <source>
        <strain evidence="3">MalCec1-1739</strain>
    </source>
</reference>
<reference evidence="3" key="1">
    <citation type="journal article" date="2021" name="PeerJ">
        <title>Extensive microbial diversity within the chicken gut microbiome revealed by metagenomics and culture.</title>
        <authorList>
            <person name="Gilroy R."/>
            <person name="Ravi A."/>
            <person name="Getino M."/>
            <person name="Pursley I."/>
            <person name="Horton D.L."/>
            <person name="Alikhan N.F."/>
            <person name="Baker D."/>
            <person name="Gharbi K."/>
            <person name="Hall N."/>
            <person name="Watson M."/>
            <person name="Adriaenssens E.M."/>
            <person name="Foster-Nyarko E."/>
            <person name="Jarju S."/>
            <person name="Secka A."/>
            <person name="Antonio M."/>
            <person name="Oren A."/>
            <person name="Chaudhuri R.R."/>
            <person name="La Ragione R."/>
            <person name="Hildebrand F."/>
            <person name="Pallen M.J."/>
        </authorList>
    </citation>
    <scope>NUCLEOTIDE SEQUENCE</scope>
    <source>
        <strain evidence="3">MalCec1-1739</strain>
    </source>
</reference>
<evidence type="ECO:0000313" key="4">
    <source>
        <dbReference type="Proteomes" id="UP000787625"/>
    </source>
</evidence>
<accession>A0A9D2ZUV7</accession>
<feature type="region of interest" description="Disordered" evidence="1">
    <location>
        <begin position="131"/>
        <end position="150"/>
    </location>
</feature>
<dbReference type="AlphaFoldDB" id="A0A9D2ZUV7"/>
<gene>
    <name evidence="3" type="ORF">IAA93_04205</name>
</gene>
<feature type="transmembrane region" description="Helical" evidence="2">
    <location>
        <begin position="16"/>
        <end position="47"/>
    </location>
</feature>
<keyword evidence="2" id="KW-0812">Transmembrane</keyword>
<name>A0A9D2ZUV7_9BACT</name>
<comment type="caution">
    <text evidence="3">The sequence shown here is derived from an EMBL/GenBank/DDBJ whole genome shotgun (WGS) entry which is preliminary data.</text>
</comment>
<evidence type="ECO:0000256" key="2">
    <source>
        <dbReference type="SAM" id="Phobius"/>
    </source>
</evidence>
<keyword evidence="2" id="KW-1133">Transmembrane helix</keyword>
<proteinExistence type="predicted"/>
<sequence>MERRVFKEALPPAYRIAYIIVAVLCVLCAWLKLMALAIPTAVLLLLITDKLIRGEYILESQVIIMRRGRFLRDKAVLITSIESVSKVSGTRRMLGNVSLTAGGRRLTINPENPDSFVECLTRRMDGLRTEARHRRTNDDETTFIRQDHEI</sequence>
<evidence type="ECO:0000256" key="1">
    <source>
        <dbReference type="SAM" id="MobiDB-lite"/>
    </source>
</evidence>
<dbReference type="EMBL" id="DWUP01000086">
    <property type="protein sequence ID" value="HJD52911.1"/>
    <property type="molecule type" value="Genomic_DNA"/>
</dbReference>
<evidence type="ECO:0000313" key="3">
    <source>
        <dbReference type="EMBL" id="HJD52911.1"/>
    </source>
</evidence>